<evidence type="ECO:0000313" key="2">
    <source>
        <dbReference type="EMBL" id="KLO09866.1"/>
    </source>
</evidence>
<sequence length="158" mass="17715">MRRMLASAVTPLSFPHALATGSSNAHDLRSIAANYSGNHPVLLKVKADSCGPYVTVQLVFNLTVEIAGKVESKVRRSKVAGRMPAAGGTRGRSNTRLTVERAWWIAWQWTRRRDSWVRNVEGVVVRLCARWVLGNIRRESLFFVASLLFLRLRPSPTM</sequence>
<organism evidence="2 3">
    <name type="scientific">Schizopora paradoxa</name>
    <dbReference type="NCBI Taxonomy" id="27342"/>
    <lineage>
        <taxon>Eukaryota</taxon>
        <taxon>Fungi</taxon>
        <taxon>Dikarya</taxon>
        <taxon>Basidiomycota</taxon>
        <taxon>Agaricomycotina</taxon>
        <taxon>Agaricomycetes</taxon>
        <taxon>Hymenochaetales</taxon>
        <taxon>Schizoporaceae</taxon>
        <taxon>Schizopora</taxon>
    </lineage>
</organism>
<dbReference type="EMBL" id="KQ086042">
    <property type="protein sequence ID" value="KLO09866.1"/>
    <property type="molecule type" value="Genomic_DNA"/>
</dbReference>
<reference evidence="2 3" key="1">
    <citation type="submission" date="2015-04" db="EMBL/GenBank/DDBJ databases">
        <title>Complete genome sequence of Schizopora paradoxa KUC8140, a cosmopolitan wood degrader in East Asia.</title>
        <authorList>
            <consortium name="DOE Joint Genome Institute"/>
            <person name="Min B."/>
            <person name="Park H."/>
            <person name="Jang Y."/>
            <person name="Kim J.-J."/>
            <person name="Kim K.H."/>
            <person name="Pangilinan J."/>
            <person name="Lipzen A."/>
            <person name="Riley R."/>
            <person name="Grigoriev I.V."/>
            <person name="Spatafora J.W."/>
            <person name="Choi I.-G."/>
        </authorList>
    </citation>
    <scope>NUCLEOTIDE SEQUENCE [LARGE SCALE GENOMIC DNA]</scope>
    <source>
        <strain evidence="2 3">KUC8140</strain>
    </source>
</reference>
<gene>
    <name evidence="2" type="ORF">SCHPADRAFT_907367</name>
    <name evidence="1" type="ORF">SCHPADRAFT_911768</name>
</gene>
<evidence type="ECO:0000313" key="3">
    <source>
        <dbReference type="Proteomes" id="UP000053477"/>
    </source>
</evidence>
<accession>A0A0H2RYL8</accession>
<protein>
    <submittedName>
        <fullName evidence="2">Uncharacterized protein</fullName>
    </submittedName>
</protein>
<evidence type="ECO:0000313" key="1">
    <source>
        <dbReference type="EMBL" id="KLO04207.1"/>
    </source>
</evidence>
<name>A0A0H2RYL8_9AGAM</name>
<dbReference type="AlphaFoldDB" id="A0A0H2RYL8"/>
<dbReference type="Proteomes" id="UP000053477">
    <property type="component" value="Unassembled WGS sequence"/>
</dbReference>
<dbReference type="EMBL" id="KQ086647">
    <property type="protein sequence ID" value="KLO04207.1"/>
    <property type="molecule type" value="Genomic_DNA"/>
</dbReference>
<proteinExistence type="predicted"/>
<keyword evidence="3" id="KW-1185">Reference proteome</keyword>